<dbReference type="OrthoDB" id="2800661at2759"/>
<evidence type="ECO:0000313" key="1">
    <source>
        <dbReference type="EMBL" id="GLB39159.1"/>
    </source>
</evidence>
<reference evidence="1" key="1">
    <citation type="submission" date="2022-07" db="EMBL/GenBank/DDBJ databases">
        <title>The genome of Lyophyllum shimeji provides insight into the initial evolution of ectomycorrhizal fungal genome.</title>
        <authorList>
            <person name="Kobayashi Y."/>
            <person name="Shibata T."/>
            <person name="Hirakawa H."/>
            <person name="Shigenobu S."/>
            <person name="Nishiyama T."/>
            <person name="Yamada A."/>
            <person name="Hasebe M."/>
            <person name="Kawaguchi M."/>
        </authorList>
    </citation>
    <scope>NUCLEOTIDE SEQUENCE</scope>
    <source>
        <strain evidence="1">AT787</strain>
    </source>
</reference>
<accession>A0A9P3ULE4</accession>
<organism evidence="1 2">
    <name type="scientific">Lyophyllum shimeji</name>
    <name type="common">Hon-shimeji</name>
    <name type="synonym">Tricholoma shimeji</name>
    <dbReference type="NCBI Taxonomy" id="47721"/>
    <lineage>
        <taxon>Eukaryota</taxon>
        <taxon>Fungi</taxon>
        <taxon>Dikarya</taxon>
        <taxon>Basidiomycota</taxon>
        <taxon>Agaricomycotina</taxon>
        <taxon>Agaricomycetes</taxon>
        <taxon>Agaricomycetidae</taxon>
        <taxon>Agaricales</taxon>
        <taxon>Tricholomatineae</taxon>
        <taxon>Lyophyllaceae</taxon>
        <taxon>Lyophyllum</taxon>
    </lineage>
</organism>
<evidence type="ECO:0000313" key="2">
    <source>
        <dbReference type="Proteomes" id="UP001063166"/>
    </source>
</evidence>
<comment type="caution">
    <text evidence="1">The sequence shown here is derived from an EMBL/GenBank/DDBJ whole genome shotgun (WGS) entry which is preliminary data.</text>
</comment>
<gene>
    <name evidence="1" type="ORF">LshimejAT787_0603210</name>
</gene>
<dbReference type="AlphaFoldDB" id="A0A9P3ULE4"/>
<keyword evidence="2" id="KW-1185">Reference proteome</keyword>
<name>A0A9P3ULE4_LYOSH</name>
<protein>
    <submittedName>
        <fullName evidence="1">Uncharacterized protein</fullName>
    </submittedName>
</protein>
<sequence>METVTPYLRNVALGSALSTAPRDDLNKLMSLLLRLDGVRGLSFGGQGWSSLTEASTRSLFKPGGNLFQNVTTLHLKHLQFTSFSLLATFVGGVSMLNDLSFDDVTWDLVDRQLCIPPPRLVRLHIRSSLVPILDWLFGSGDSMGSQEPPSLRALSIPEVDPHELHTVGRVLRVLGSSLQHLDVGFPTHGRDNADMGNISDVINLSHNQNLRTIHIRHLTLYQFPHPVRTYSLIAPTGGEDEPELSNSPFCWLPPFLSNVSSPAISELVLYIWLSDERHLDLIDWPALTGVLNKSVFASLKSIQYRVSGLGAGRGDVQSWLLARLSGWKAFENTVQITFEAP</sequence>
<dbReference type="EMBL" id="BRPK01000006">
    <property type="protein sequence ID" value="GLB39159.1"/>
    <property type="molecule type" value="Genomic_DNA"/>
</dbReference>
<proteinExistence type="predicted"/>
<dbReference type="Proteomes" id="UP001063166">
    <property type="component" value="Unassembled WGS sequence"/>
</dbReference>